<gene>
    <name evidence="1" type="ORF">ENP23_22950</name>
</gene>
<name>A0A7C2B174_9PSED</name>
<evidence type="ECO:0000313" key="1">
    <source>
        <dbReference type="EMBL" id="HEF28612.1"/>
    </source>
</evidence>
<protein>
    <submittedName>
        <fullName evidence="1">Uncharacterized protein</fullName>
    </submittedName>
</protein>
<dbReference type="EMBL" id="DSIN01000034">
    <property type="protein sequence ID" value="HEF28612.1"/>
    <property type="molecule type" value="Genomic_DNA"/>
</dbReference>
<proteinExistence type="predicted"/>
<sequence length="756" mass="81710">MNTPPALKALNIPRVPSTEANGGLNWSDLYEDPQATVPVQVVLPVEGAINLGDRIDIEWENTTLISKEVDDAAVQTRLVSFLVKVTDITRFGDGLHTLKYKVTTAIGGNESTSPQLEVRVKTSVPGGNDPDPGSPYINEDLPVVAGVPDVIDDSTADLTLTVAPYTNMDKDDVVTLDWGGQRLRPSSPLIAGQPVTFVVTRTMLEASPGKVVVRYEVRDLVNNWSRWSLQKETDVEVGTSFLQAPRVSGKGVVDGAVDIAILDGYDLNVDIPAYSQSPHATYYWVTNTPRDYNQPAMELGDEVELTWSGHTAGGTVLPDERVSHTVQQGDIGWGLSLKIPNAKVKLIASGYAVMRYTVTPQAGNVKSSRRASVAVIGAVEALPAPKVVGFEGTLDPGLLPAEGATLRIDASEMIVEGDSLHVTWAGTTASGAPQNYTFDVIVTQNMDGHPIERYIDMMYITPLIDGKVDVSYVLNKGDGPVINSPVTTLQIRSSISELPAPVIELAEGETLDPTQVPANGLPVSISYKPMIASEYVEFHWDGLKPLTNGFRIPATWGDKAIEFIVEKKDVLADLNQNVQTYYTVTLDGKTRTSLSRSLLITAGSESDVTEDFSEQTGDAAVLISEGGSIKTKHMTVRFLQGDGKAGFLSSYILPPEAASYFVNPVLQLAYAAKGDQTIELELNAECQAVSFDVHGVESGSTAVRYLDAAKTELSSQLLPATPNQQISYTSAGKPIRYIELIVRSDWTLWDNFVMRA</sequence>
<dbReference type="AlphaFoldDB" id="A0A7C2B174"/>
<accession>A0A7C2B174</accession>
<organism evidence="1">
    <name type="scientific">Pseudomonas graminis</name>
    <dbReference type="NCBI Taxonomy" id="158627"/>
    <lineage>
        <taxon>Bacteria</taxon>
        <taxon>Pseudomonadati</taxon>
        <taxon>Pseudomonadota</taxon>
        <taxon>Gammaproteobacteria</taxon>
        <taxon>Pseudomonadales</taxon>
        <taxon>Pseudomonadaceae</taxon>
        <taxon>Pseudomonas</taxon>
    </lineage>
</organism>
<reference evidence="1" key="1">
    <citation type="journal article" date="2020" name="mSystems">
        <title>Genome- and Community-Level Interaction Insights into Carbon Utilization and Element Cycling Functions of Hydrothermarchaeota in Hydrothermal Sediment.</title>
        <authorList>
            <person name="Zhou Z."/>
            <person name="Liu Y."/>
            <person name="Xu W."/>
            <person name="Pan J."/>
            <person name="Luo Z.H."/>
            <person name="Li M."/>
        </authorList>
    </citation>
    <scope>NUCLEOTIDE SEQUENCE [LARGE SCALE GENOMIC DNA]</scope>
    <source>
        <strain evidence="1">SpSt-200</strain>
    </source>
</reference>
<comment type="caution">
    <text evidence="1">The sequence shown here is derived from an EMBL/GenBank/DDBJ whole genome shotgun (WGS) entry which is preliminary data.</text>
</comment>